<gene>
    <name evidence="2" type="ORF">E4634_16255</name>
</gene>
<reference evidence="2 3" key="1">
    <citation type="submission" date="2019-04" db="EMBL/GenBank/DDBJ databases">
        <title>Taxonomy of novel Haliea sp. from mangrove soil of West Coast of India.</title>
        <authorList>
            <person name="Verma A."/>
            <person name="Kumar P."/>
            <person name="Krishnamurthi S."/>
        </authorList>
    </citation>
    <scope>NUCLEOTIDE SEQUENCE [LARGE SCALE GENOMIC DNA]</scope>
    <source>
        <strain evidence="2 3">SAOS-164</strain>
    </source>
</reference>
<accession>A0A4Z0LYK7</accession>
<evidence type="ECO:0000313" key="2">
    <source>
        <dbReference type="EMBL" id="TGD72218.1"/>
    </source>
</evidence>
<proteinExistence type="predicted"/>
<organism evidence="2 3">
    <name type="scientific">Mangrovimicrobium sediminis</name>
    <dbReference type="NCBI Taxonomy" id="2562682"/>
    <lineage>
        <taxon>Bacteria</taxon>
        <taxon>Pseudomonadati</taxon>
        <taxon>Pseudomonadota</taxon>
        <taxon>Gammaproteobacteria</taxon>
        <taxon>Cellvibrionales</taxon>
        <taxon>Halieaceae</taxon>
        <taxon>Mangrovimicrobium</taxon>
    </lineage>
</organism>
<dbReference type="Pfam" id="PF13555">
    <property type="entry name" value="AAA_29"/>
    <property type="match status" value="1"/>
</dbReference>
<evidence type="ECO:0000256" key="1">
    <source>
        <dbReference type="SAM" id="Coils"/>
    </source>
</evidence>
<dbReference type="InterPro" id="IPR027417">
    <property type="entry name" value="P-loop_NTPase"/>
</dbReference>
<comment type="caution">
    <text evidence="2">The sequence shown here is derived from an EMBL/GenBank/DDBJ whole genome shotgun (WGS) entry which is preliminary data.</text>
</comment>
<dbReference type="EMBL" id="SRLE01000011">
    <property type="protein sequence ID" value="TGD72218.1"/>
    <property type="molecule type" value="Genomic_DNA"/>
</dbReference>
<dbReference type="SUPFAM" id="SSF52540">
    <property type="entry name" value="P-loop containing nucleoside triphosphate hydrolases"/>
    <property type="match status" value="1"/>
</dbReference>
<evidence type="ECO:0000313" key="3">
    <source>
        <dbReference type="Proteomes" id="UP000298050"/>
    </source>
</evidence>
<dbReference type="GO" id="GO:0000731">
    <property type="term" value="P:DNA synthesis involved in DNA repair"/>
    <property type="evidence" value="ECO:0007669"/>
    <property type="project" value="TreeGrafter"/>
</dbReference>
<dbReference type="Gene3D" id="3.40.50.300">
    <property type="entry name" value="P-loop containing nucleotide triphosphate hydrolases"/>
    <property type="match status" value="2"/>
</dbReference>
<dbReference type="AlphaFoldDB" id="A0A4Z0LYK7"/>
<protein>
    <recommendedName>
        <fullName evidence="4">AAA family ATPase</fullName>
    </recommendedName>
</protein>
<name>A0A4Z0LYK7_9GAMM</name>
<keyword evidence="3" id="KW-1185">Reference proteome</keyword>
<sequence length="1113" mass="124890">MTAMNNFAPNDSVEVTDLFQGQVRLSKIYLYNWGSFSDLHEFDFSPNGTVVTGETGAGKTTALDAHLTLLTPTHGIRYNAAAAKERAADRDLMSYIRGAYAQERDGSGSRSVCLRPGATASLILAVYDHEDGNELSLGSMFWINGVSNQSKDIARIYFTSRTGLDPDGILKGAGNKGPRGLKEYLSDQPSTQPFSTFRDYHESALMLLGVENPNAPGLLARAMGMKEVSNLTSLLRDLVLEPSEVRAAAQTAIDGFAALKDSHEKLVEACEQDERLANMPDAVTARNEAHLEKVSITSAKNYLDIFLAEQTAAVLQVIKDELDIQVLNAEAAVQQAEREFKDIQEDHDRLTAQFAESGGNEIQVIEAKIKSLDDTVIPQVTQARVRYTKHARVAGYGEEISEVEFLNRATELPAKIEKCDEELKVFETSHIAKAAHLHNLSEEMQSLSKEIREIESRKHSSVDVRLQQCRDDLCQTLGLSREILPFAAELMEVKDGEMAWQGAIERALGRHKLRLLVPESLFRQTAVWMNTRHLGVRLSVEKVADIKGMAKFKDDGFLLKIKWKRHEYSDWLKHYMAEVDLHCVEDGDELGGRAYSITREGAIHWKYGSLDKDDRRPITDTRDWCLGFDNTRLLAERKERFQALGVEYSDCQNEKESFGQKVAKAQMVRNGLDELMSFEWTHIDVEHQLTRREFLAAERDAFLDRREDLQAIQQQLADCKVARDEAKDRVNECVADRASVRSEADRISSAFRQALEKASNGVPDQARGILTSSTELITIHNYTRAHEIADNVRKKLENGLATAINIINRCGNTINTCMVRFTDRWEHISSEWGVDKDDDTCVQHYLDYLTGLREEALPEFRDAFQELLNRQTDESLTGVLAQIEHEHAEIDERIETINGVLKRTEFQDGTYLKIVAEKHVKGNAVHLQQLTRHARQLRGSEDTDARFSAIGAVIKQLEDACNSRNIQSSEIIDPRYQRTFYAEEIDVNNGDVVNYLGSSESLSGGEKEAFAGVIVAASLAYVLTPDGFSTPAYCTVVIDEAFSNTSDERALKVLNIFKEMGLHVILVTPWKSTRVAERTTDSVIIVSKNTDSNLSYARPARWEEIPDEGELAA</sequence>
<dbReference type="OrthoDB" id="174137at2"/>
<dbReference type="Pfam" id="PF13558">
    <property type="entry name" value="SbcC_Walker_B"/>
    <property type="match status" value="1"/>
</dbReference>
<dbReference type="GO" id="GO:0006302">
    <property type="term" value="P:double-strand break repair"/>
    <property type="evidence" value="ECO:0007669"/>
    <property type="project" value="TreeGrafter"/>
</dbReference>
<keyword evidence="1" id="KW-0175">Coiled coil</keyword>
<feature type="coiled-coil region" evidence="1">
    <location>
        <begin position="319"/>
        <end position="353"/>
    </location>
</feature>
<dbReference type="PANTHER" id="PTHR32182:SF0">
    <property type="entry name" value="DNA REPLICATION AND REPAIR PROTEIN RECF"/>
    <property type="match status" value="1"/>
</dbReference>
<dbReference type="Proteomes" id="UP000298050">
    <property type="component" value="Unassembled WGS sequence"/>
</dbReference>
<dbReference type="PANTHER" id="PTHR32182">
    <property type="entry name" value="DNA REPLICATION AND REPAIR PROTEIN RECF"/>
    <property type="match status" value="1"/>
</dbReference>
<evidence type="ECO:0008006" key="4">
    <source>
        <dbReference type="Google" id="ProtNLM"/>
    </source>
</evidence>